<gene>
    <name evidence="16" type="primary">sun</name>
    <name evidence="16" type="ORF">LFYK43_05810</name>
</gene>
<evidence type="ECO:0000256" key="8">
    <source>
        <dbReference type="ARBA" id="ARBA00022679"/>
    </source>
</evidence>
<keyword evidence="8 14" id="KW-0808">Transferase</keyword>
<keyword evidence="9 14" id="KW-0949">S-adenosyl-L-methionine</keyword>
<dbReference type="Pfam" id="PF01189">
    <property type="entry name" value="Methyltr_RsmB-F"/>
    <property type="match status" value="1"/>
</dbReference>
<evidence type="ECO:0000256" key="7">
    <source>
        <dbReference type="ARBA" id="ARBA00022603"/>
    </source>
</evidence>
<dbReference type="EMBL" id="BFFP01000006">
    <property type="protein sequence ID" value="GBG94122.1"/>
    <property type="molecule type" value="Genomic_DNA"/>
</dbReference>
<feature type="binding site" evidence="14">
    <location>
        <position position="314"/>
    </location>
    <ligand>
        <name>S-adenosyl-L-methionine</name>
        <dbReference type="ChEBI" id="CHEBI:59789"/>
    </ligand>
</feature>
<evidence type="ECO:0000313" key="17">
    <source>
        <dbReference type="Proteomes" id="UP000286848"/>
    </source>
</evidence>
<evidence type="ECO:0000256" key="6">
    <source>
        <dbReference type="ARBA" id="ARBA00022552"/>
    </source>
</evidence>
<comment type="caution">
    <text evidence="16">The sequence shown here is derived from an EMBL/GenBank/DDBJ whole genome shotgun (WGS) entry which is preliminary data.</text>
</comment>
<dbReference type="RefSeq" id="WP_124975238.1">
    <property type="nucleotide sequence ID" value="NZ_BFFP01000006.1"/>
</dbReference>
<dbReference type="InterPro" id="IPR023267">
    <property type="entry name" value="RCMT"/>
</dbReference>
<comment type="function">
    <text evidence="1">Specifically methylates the cytosine at position 967 (m5C967) of 16S rRNA.</text>
</comment>
<comment type="similarity">
    <text evidence="3 14">Belongs to the class I-like SAM-binding methyltransferase superfamily. RsmB/NOP family.</text>
</comment>
<feature type="domain" description="SAM-dependent MTase RsmB/NOP-type" evidence="15">
    <location>
        <begin position="173"/>
        <end position="447"/>
    </location>
</feature>
<dbReference type="AlphaFoldDB" id="A0A401IRF8"/>
<dbReference type="Pfam" id="PF22458">
    <property type="entry name" value="RsmF-B_ferredox"/>
    <property type="match status" value="1"/>
</dbReference>
<dbReference type="Gene3D" id="1.10.940.10">
    <property type="entry name" value="NusB-like"/>
    <property type="match status" value="1"/>
</dbReference>
<reference evidence="16 17" key="1">
    <citation type="journal article" date="2019" name="Int. J. Syst. Evol. Microbiol.">
        <title>Lactobacillus salitolerans sp. nov., a novel lactic acid bacterium isolated from spent mushroom substrates.</title>
        <authorList>
            <person name="Tohno M."/>
            <person name="Tanizawa Y."/>
            <person name="Kojima Y."/>
            <person name="Sakamoto M."/>
            <person name="Nakamura Y."/>
            <person name="Ohkuma M."/>
            <person name="Kobayashi H."/>
        </authorList>
    </citation>
    <scope>NUCLEOTIDE SEQUENCE [LARGE SCALE GENOMIC DNA]</scope>
    <source>
        <strain evidence="16 17">YK43</strain>
    </source>
</reference>
<protein>
    <recommendedName>
        <fullName evidence="4">16S rRNA (cytosine(967)-C(5))-methyltransferase</fullName>
        <ecNumber evidence="4">2.1.1.176</ecNumber>
    </recommendedName>
    <alternativeName>
        <fullName evidence="11">16S rRNA m5C967 methyltransferase</fullName>
    </alternativeName>
    <alternativeName>
        <fullName evidence="12">rRNA (cytosine-C(5)-)-methyltransferase RsmB</fullName>
    </alternativeName>
</protein>
<evidence type="ECO:0000256" key="10">
    <source>
        <dbReference type="ARBA" id="ARBA00022884"/>
    </source>
</evidence>
<comment type="catalytic activity">
    <reaction evidence="13">
        <text>cytidine(967) in 16S rRNA + S-adenosyl-L-methionine = 5-methylcytidine(967) in 16S rRNA + S-adenosyl-L-homocysteine + H(+)</text>
        <dbReference type="Rhea" id="RHEA:42748"/>
        <dbReference type="Rhea" id="RHEA-COMP:10219"/>
        <dbReference type="Rhea" id="RHEA-COMP:10220"/>
        <dbReference type="ChEBI" id="CHEBI:15378"/>
        <dbReference type="ChEBI" id="CHEBI:57856"/>
        <dbReference type="ChEBI" id="CHEBI:59789"/>
        <dbReference type="ChEBI" id="CHEBI:74483"/>
        <dbReference type="ChEBI" id="CHEBI:82748"/>
        <dbReference type="EC" id="2.1.1.176"/>
    </reaction>
</comment>
<dbReference type="Gene3D" id="3.30.70.1170">
    <property type="entry name" value="Sun protein, domain 3"/>
    <property type="match status" value="1"/>
</dbReference>
<evidence type="ECO:0000256" key="14">
    <source>
        <dbReference type="PROSITE-ProRule" id="PRU01023"/>
    </source>
</evidence>
<evidence type="ECO:0000256" key="4">
    <source>
        <dbReference type="ARBA" id="ARBA00012140"/>
    </source>
</evidence>
<dbReference type="CDD" id="cd02440">
    <property type="entry name" value="AdoMet_MTases"/>
    <property type="match status" value="1"/>
</dbReference>
<evidence type="ECO:0000313" key="16">
    <source>
        <dbReference type="EMBL" id="GBG94122.1"/>
    </source>
</evidence>
<evidence type="ECO:0000259" key="15">
    <source>
        <dbReference type="PROSITE" id="PS51686"/>
    </source>
</evidence>
<evidence type="ECO:0000256" key="2">
    <source>
        <dbReference type="ARBA" id="ARBA00004496"/>
    </source>
</evidence>
<feature type="binding site" evidence="14">
    <location>
        <begin position="262"/>
        <end position="268"/>
    </location>
    <ligand>
        <name>S-adenosyl-L-methionine</name>
        <dbReference type="ChEBI" id="CHEBI:59789"/>
    </ligand>
</feature>
<evidence type="ECO:0000256" key="1">
    <source>
        <dbReference type="ARBA" id="ARBA00002724"/>
    </source>
</evidence>
<dbReference type="InterPro" id="IPR049560">
    <property type="entry name" value="MeTrfase_RsmB-F_NOP2_cat"/>
</dbReference>
<dbReference type="InterPro" id="IPR004573">
    <property type="entry name" value="rRNA_ssu_MeTfrase_B"/>
</dbReference>
<evidence type="ECO:0000256" key="11">
    <source>
        <dbReference type="ARBA" id="ARBA00030399"/>
    </source>
</evidence>
<dbReference type="InterPro" id="IPR018314">
    <property type="entry name" value="RsmB/NOL1/NOP2-like_CS"/>
</dbReference>
<proteinExistence type="inferred from homology"/>
<evidence type="ECO:0000256" key="9">
    <source>
        <dbReference type="ARBA" id="ARBA00022691"/>
    </source>
</evidence>
<dbReference type="GO" id="GO:0006355">
    <property type="term" value="P:regulation of DNA-templated transcription"/>
    <property type="evidence" value="ECO:0007669"/>
    <property type="project" value="InterPro"/>
</dbReference>
<dbReference type="GO" id="GO:0008649">
    <property type="term" value="F:rRNA methyltransferase activity"/>
    <property type="evidence" value="ECO:0007669"/>
    <property type="project" value="InterPro"/>
</dbReference>
<sequence length="448" mass="49458">MKNNLQANPRYLAVRDLTRIEKEKSYSNKVVDQTLAAKQLAVRDVNLYTNLVYGTIQNKLALDFDLAPFIKKPAKLDLWVKELLRLSVYQLYYLDRIPQHAVFNEAIEIAKQMGHEGTRRFVTGVLHALSRQGRPDLSQINDPLERVSIQTSTPLWLVQQLNAELGLEKTRSLLAATVQPPAQSVRVNTKLTQRQTAAEKLKAAGLQVEESKVSPQVLRVVNGFVPATPPYQAGEVTVQDESAALSVEALHVSKTDQVLDACAAPGGKTTQIAEKLGDGGKVVALDIHTKKLKVIQSNAKRMHLESLITTKALDARMAAQSFEKESFDKILVDAPCSGLGLMRRKPEVKYEKKAEDSAALAKIQLEILLALAPLLKKGGTLTYSTCTILNQENQGVIDQFLAAAPQFIQQKTQTEFALKADRDELSLTIYPDDFGSDGFFIATLSKAK</sequence>
<keyword evidence="6" id="KW-0698">rRNA processing</keyword>
<dbReference type="InterPro" id="IPR029063">
    <property type="entry name" value="SAM-dependent_MTases_sf"/>
</dbReference>
<dbReference type="GO" id="GO:0003723">
    <property type="term" value="F:RNA binding"/>
    <property type="evidence" value="ECO:0007669"/>
    <property type="project" value="UniProtKB-UniRule"/>
</dbReference>
<dbReference type="PROSITE" id="PS01153">
    <property type="entry name" value="NOL1_NOP2_SUN"/>
    <property type="match status" value="1"/>
</dbReference>
<evidence type="ECO:0000256" key="5">
    <source>
        <dbReference type="ARBA" id="ARBA00022490"/>
    </source>
</evidence>
<comment type="subcellular location">
    <subcellularLocation>
        <location evidence="2">Cytoplasm</location>
    </subcellularLocation>
</comment>
<dbReference type="EC" id="2.1.1.176" evidence="4"/>
<dbReference type="OrthoDB" id="9810297at2"/>
<dbReference type="Proteomes" id="UP000286848">
    <property type="component" value="Unassembled WGS sequence"/>
</dbReference>
<evidence type="ECO:0000256" key="13">
    <source>
        <dbReference type="ARBA" id="ARBA00047283"/>
    </source>
</evidence>
<dbReference type="FunFam" id="1.10.940.10:FF:000006">
    <property type="entry name" value="16S rRNA (Cytosine(967)-C(5))-methyltransferase RsmB"/>
    <property type="match status" value="1"/>
</dbReference>
<keyword evidence="10 14" id="KW-0694">RNA-binding</keyword>
<dbReference type="InterPro" id="IPR054728">
    <property type="entry name" value="RsmB-like_ferredoxin"/>
</dbReference>
<keyword evidence="5" id="KW-0963">Cytoplasm</keyword>
<dbReference type="FunFam" id="3.40.50.150:FF:000022">
    <property type="entry name" value="Ribosomal RNA small subunit methyltransferase B"/>
    <property type="match status" value="1"/>
</dbReference>
<dbReference type="PANTHER" id="PTHR22807:SF53">
    <property type="entry name" value="RIBOSOMAL RNA SMALL SUBUNIT METHYLTRANSFERASE B-RELATED"/>
    <property type="match status" value="1"/>
</dbReference>
<dbReference type="InterPro" id="IPR006027">
    <property type="entry name" value="NusB_RsmB_TIM44"/>
</dbReference>
<dbReference type="InterPro" id="IPR001678">
    <property type="entry name" value="MeTrfase_RsmB-F_NOP2_dom"/>
</dbReference>
<evidence type="ECO:0000256" key="12">
    <source>
        <dbReference type="ARBA" id="ARBA00031088"/>
    </source>
</evidence>
<dbReference type="PROSITE" id="PS51686">
    <property type="entry name" value="SAM_MT_RSMB_NOP"/>
    <property type="match status" value="1"/>
</dbReference>
<dbReference type="Pfam" id="PF01029">
    <property type="entry name" value="NusB"/>
    <property type="match status" value="1"/>
</dbReference>
<dbReference type="PRINTS" id="PR02008">
    <property type="entry name" value="RCMTFAMILY"/>
</dbReference>
<keyword evidence="7 14" id="KW-0489">Methyltransferase</keyword>
<dbReference type="SUPFAM" id="SSF53335">
    <property type="entry name" value="S-adenosyl-L-methionine-dependent methyltransferases"/>
    <property type="match status" value="1"/>
</dbReference>
<feature type="binding site" evidence="14">
    <location>
        <position position="286"/>
    </location>
    <ligand>
        <name>S-adenosyl-L-methionine</name>
        <dbReference type="ChEBI" id="CHEBI:59789"/>
    </ligand>
</feature>
<dbReference type="NCBIfam" id="TIGR00563">
    <property type="entry name" value="rsmB"/>
    <property type="match status" value="1"/>
</dbReference>
<evidence type="ECO:0000256" key="3">
    <source>
        <dbReference type="ARBA" id="ARBA00007494"/>
    </source>
</evidence>
<feature type="active site" description="Nucleophile" evidence="14">
    <location>
        <position position="386"/>
    </location>
</feature>
<organism evidence="16 17">
    <name type="scientific">Ligilactobacillus salitolerans</name>
    <dbReference type="NCBI Taxonomy" id="1808352"/>
    <lineage>
        <taxon>Bacteria</taxon>
        <taxon>Bacillati</taxon>
        <taxon>Bacillota</taxon>
        <taxon>Bacilli</taxon>
        <taxon>Lactobacillales</taxon>
        <taxon>Lactobacillaceae</taxon>
        <taxon>Ligilactobacillus</taxon>
    </lineage>
</organism>
<dbReference type="Gene3D" id="3.40.50.150">
    <property type="entry name" value="Vaccinia Virus protein VP39"/>
    <property type="match status" value="1"/>
</dbReference>
<accession>A0A401IRF8</accession>
<keyword evidence="17" id="KW-1185">Reference proteome</keyword>
<name>A0A401IRF8_9LACO</name>
<dbReference type="PANTHER" id="PTHR22807">
    <property type="entry name" value="NOP2 YEAST -RELATED NOL1/NOP2/FMU SUN DOMAIN-CONTAINING"/>
    <property type="match status" value="1"/>
</dbReference>
<feature type="binding site" evidence="14">
    <location>
        <position position="333"/>
    </location>
    <ligand>
        <name>S-adenosyl-L-methionine</name>
        <dbReference type="ChEBI" id="CHEBI:59789"/>
    </ligand>
</feature>
<dbReference type="NCBIfam" id="NF011494">
    <property type="entry name" value="PRK14902.1"/>
    <property type="match status" value="1"/>
</dbReference>
<dbReference type="SUPFAM" id="SSF48013">
    <property type="entry name" value="NusB-like"/>
    <property type="match status" value="1"/>
</dbReference>
<dbReference type="GO" id="GO:0005737">
    <property type="term" value="C:cytoplasm"/>
    <property type="evidence" value="ECO:0007669"/>
    <property type="project" value="UniProtKB-SubCell"/>
</dbReference>
<dbReference type="InterPro" id="IPR035926">
    <property type="entry name" value="NusB-like_sf"/>
</dbReference>